<name>A0ABU8GJW2_9ACTN</name>
<feature type="compositionally biased region" description="Basic and acidic residues" evidence="1">
    <location>
        <begin position="58"/>
        <end position="81"/>
    </location>
</feature>
<dbReference type="RefSeq" id="WP_336558660.1">
    <property type="nucleotide sequence ID" value="NZ_JBBAYL010000024.1"/>
</dbReference>
<feature type="region of interest" description="Disordered" evidence="1">
    <location>
        <begin position="53"/>
        <end position="116"/>
    </location>
</feature>
<gene>
    <name evidence="3" type="ORF">WB403_30480</name>
</gene>
<organism evidence="3 4">
    <name type="scientific">Streptomyces brasiliscabiei</name>
    <dbReference type="NCBI Taxonomy" id="2736302"/>
    <lineage>
        <taxon>Bacteria</taxon>
        <taxon>Bacillati</taxon>
        <taxon>Actinomycetota</taxon>
        <taxon>Actinomycetes</taxon>
        <taxon>Kitasatosporales</taxon>
        <taxon>Streptomycetaceae</taxon>
        <taxon>Streptomyces</taxon>
    </lineage>
</organism>
<dbReference type="PROSITE" id="PS51257">
    <property type="entry name" value="PROKAR_LIPOPROTEIN"/>
    <property type="match status" value="1"/>
</dbReference>
<dbReference type="Proteomes" id="UP001365781">
    <property type="component" value="Unassembled WGS sequence"/>
</dbReference>
<feature type="chain" id="PRO_5047338740" description="Lipoprotein" evidence="2">
    <location>
        <begin position="24"/>
        <end position="116"/>
    </location>
</feature>
<evidence type="ECO:0000256" key="1">
    <source>
        <dbReference type="SAM" id="MobiDB-lite"/>
    </source>
</evidence>
<evidence type="ECO:0008006" key="5">
    <source>
        <dbReference type="Google" id="ProtNLM"/>
    </source>
</evidence>
<sequence>MTKRPRSCGPAFGLLTAGLFLLAACHVVDTDDDDDSHRRCRAAGDTVFLVAANAGDRPGARVDTGKRDQPPARPTSGDRVRKAPSPAPRVTPPRRAHEAPTPTPSPSRTDRCKGAR</sequence>
<keyword evidence="4" id="KW-1185">Reference proteome</keyword>
<protein>
    <recommendedName>
        <fullName evidence="5">Lipoprotein</fullName>
    </recommendedName>
</protein>
<evidence type="ECO:0000313" key="3">
    <source>
        <dbReference type="EMBL" id="MEI5613482.1"/>
    </source>
</evidence>
<keyword evidence="2" id="KW-0732">Signal</keyword>
<feature type="signal peptide" evidence="2">
    <location>
        <begin position="1"/>
        <end position="23"/>
    </location>
</feature>
<evidence type="ECO:0000313" key="4">
    <source>
        <dbReference type="Proteomes" id="UP001365781"/>
    </source>
</evidence>
<comment type="caution">
    <text evidence="3">The sequence shown here is derived from an EMBL/GenBank/DDBJ whole genome shotgun (WGS) entry which is preliminary data.</text>
</comment>
<dbReference type="EMBL" id="JBBAYM010000023">
    <property type="protein sequence ID" value="MEI5613482.1"/>
    <property type="molecule type" value="Genomic_DNA"/>
</dbReference>
<accession>A0ABU8GJW2</accession>
<evidence type="ECO:0000256" key="2">
    <source>
        <dbReference type="SAM" id="SignalP"/>
    </source>
</evidence>
<reference evidence="3 4" key="1">
    <citation type="submission" date="2024-03" db="EMBL/GenBank/DDBJ databases">
        <title>First Report of Pectobacterium brasiliscabiei causing potato scab in china.</title>
        <authorList>
            <person name="Handique U."/>
        </authorList>
    </citation>
    <scope>NUCLEOTIDE SEQUENCE [LARGE SCALE GENOMIC DNA]</scope>
    <source>
        <strain evidence="3 4">ZRIMU1503</strain>
    </source>
</reference>
<proteinExistence type="predicted"/>